<dbReference type="EMBL" id="VWXL01000052">
    <property type="protein sequence ID" value="MVB10848.1"/>
    <property type="molecule type" value="Genomic_DNA"/>
</dbReference>
<feature type="signal peptide" evidence="6">
    <location>
        <begin position="1"/>
        <end position="22"/>
    </location>
</feature>
<dbReference type="PANTHER" id="PTHR43649">
    <property type="entry name" value="ARABINOSE-BINDING PROTEIN-RELATED"/>
    <property type="match status" value="1"/>
</dbReference>
<dbReference type="InterPro" id="IPR006059">
    <property type="entry name" value="SBP"/>
</dbReference>
<evidence type="ECO:0000313" key="8">
    <source>
        <dbReference type="Proteomes" id="UP000469440"/>
    </source>
</evidence>
<dbReference type="Gene3D" id="3.40.190.10">
    <property type="entry name" value="Periplasmic binding protein-like II"/>
    <property type="match status" value="2"/>
</dbReference>
<gene>
    <name evidence="7" type="primary">msmE_1</name>
    <name evidence="7" type="ORF">CAFE_15460</name>
</gene>
<evidence type="ECO:0000256" key="5">
    <source>
        <dbReference type="ARBA" id="ARBA00023288"/>
    </source>
</evidence>
<keyword evidence="8" id="KW-1185">Reference proteome</keyword>
<proteinExistence type="predicted"/>
<dbReference type="OrthoDB" id="9798191at2"/>
<name>A0A6N8HYU7_9FIRM</name>
<evidence type="ECO:0000256" key="1">
    <source>
        <dbReference type="ARBA" id="ARBA00022475"/>
    </source>
</evidence>
<feature type="chain" id="PRO_5039267305" evidence="6">
    <location>
        <begin position="23"/>
        <end position="436"/>
    </location>
</feature>
<evidence type="ECO:0000256" key="2">
    <source>
        <dbReference type="ARBA" id="ARBA00022729"/>
    </source>
</evidence>
<dbReference type="RefSeq" id="WP_156990274.1">
    <property type="nucleotide sequence ID" value="NZ_VWXL01000052.1"/>
</dbReference>
<reference evidence="7 8" key="1">
    <citation type="submission" date="2019-09" db="EMBL/GenBank/DDBJ databases">
        <title>Genome sequence of Clostridium sp. EA1.</title>
        <authorList>
            <person name="Poehlein A."/>
            <person name="Bengelsdorf F.R."/>
            <person name="Daniel R."/>
        </authorList>
    </citation>
    <scope>NUCLEOTIDE SEQUENCE [LARGE SCALE GENOMIC DNA]</scope>
    <source>
        <strain evidence="7 8">EA1</strain>
    </source>
</reference>
<evidence type="ECO:0000256" key="3">
    <source>
        <dbReference type="ARBA" id="ARBA00023136"/>
    </source>
</evidence>
<evidence type="ECO:0000313" key="7">
    <source>
        <dbReference type="EMBL" id="MVB10848.1"/>
    </source>
</evidence>
<keyword evidence="4" id="KW-0564">Palmitate</keyword>
<keyword evidence="1" id="KW-1003">Cell membrane</keyword>
<organism evidence="7 8">
    <name type="scientific">Caproicibacter fermentans</name>
    <dbReference type="NCBI Taxonomy" id="2576756"/>
    <lineage>
        <taxon>Bacteria</taxon>
        <taxon>Bacillati</taxon>
        <taxon>Bacillota</taxon>
        <taxon>Clostridia</taxon>
        <taxon>Eubacteriales</taxon>
        <taxon>Acutalibacteraceae</taxon>
        <taxon>Caproicibacter</taxon>
    </lineage>
</organism>
<dbReference type="AlphaFoldDB" id="A0A6N8HYU7"/>
<evidence type="ECO:0000256" key="4">
    <source>
        <dbReference type="ARBA" id="ARBA00023139"/>
    </source>
</evidence>
<dbReference type="SUPFAM" id="SSF53850">
    <property type="entry name" value="Periplasmic binding protein-like II"/>
    <property type="match status" value="1"/>
</dbReference>
<dbReference type="InterPro" id="IPR050490">
    <property type="entry name" value="Bact_solute-bd_prot1"/>
</dbReference>
<keyword evidence="2 6" id="KW-0732">Signal</keyword>
<keyword evidence="3" id="KW-0472">Membrane</keyword>
<dbReference type="Pfam" id="PF01547">
    <property type="entry name" value="SBP_bac_1"/>
    <property type="match status" value="1"/>
</dbReference>
<evidence type="ECO:0000256" key="6">
    <source>
        <dbReference type="SAM" id="SignalP"/>
    </source>
</evidence>
<comment type="caution">
    <text evidence="7">The sequence shown here is derived from an EMBL/GenBank/DDBJ whole genome shotgun (WGS) entry which is preliminary data.</text>
</comment>
<dbReference type="Proteomes" id="UP000469440">
    <property type="component" value="Unassembled WGS sequence"/>
</dbReference>
<keyword evidence="5" id="KW-0449">Lipoprotein</keyword>
<sequence length="436" mass="46856">MKSLKRVLAVLMAAAMSAVPLAGCSAGNSAAESTGSAASAATSSASAQAASLELFSTKTENAKILKTLADEFHTQNPSITITISSPQDAGTVLKTRLTKNDIPDILAMGGDATYTEVQSAGVLEDLSQESYVSDIQDSYKQMIYNVQQDKEQKLYGIPYATNASGVLYNEDIFQKSGVQVPTTWDAFMTLCKTLKSSGITPFELTFKDSWTALCPWNSMAPDLQPDNFTSDRLAGKTTFAATHQEVAQKYLQVLSYAQKDYMGTTYADGNTAFAEGKAAMMINGNWAISEFKKVNANFNVNLFAFPASNDSSKNYVTSGVDVLLAVSNDSPSKDAAKKFVSFMVQPENAQKYIQDQFAFSAVKGVEQSDKTVAGVKEDIANGKVANFPDHYYPSGFDLASLAQNFGKNAAAGMDANKNIADFLKQCDQKYDAANVS</sequence>
<accession>A0A6N8HYU7</accession>
<protein>
    <submittedName>
        <fullName evidence="7">Multiple sugar-binding protein</fullName>
    </submittedName>
</protein>
<dbReference type="PANTHER" id="PTHR43649:SF33">
    <property type="entry name" value="POLYGALACTURONAN_RHAMNOGALACTURONAN-BINDING PROTEIN YTCQ"/>
    <property type="match status" value="1"/>
</dbReference>